<dbReference type="InterPro" id="IPR010998">
    <property type="entry name" value="Integrase_recombinase_N"/>
</dbReference>
<proteinExistence type="inferred from homology"/>
<organism evidence="6 7">
    <name type="scientific">Enterococcus aquimarinus</name>
    <dbReference type="NCBI Taxonomy" id="328396"/>
    <lineage>
        <taxon>Bacteria</taxon>
        <taxon>Bacillati</taxon>
        <taxon>Bacillota</taxon>
        <taxon>Bacilli</taxon>
        <taxon>Lactobacillales</taxon>
        <taxon>Enterococcaceae</taxon>
        <taxon>Enterococcus</taxon>
    </lineage>
</organism>
<dbReference type="PROSITE" id="PS51898">
    <property type="entry name" value="TYR_RECOMBINASE"/>
    <property type="match status" value="1"/>
</dbReference>
<dbReference type="PANTHER" id="PTHR30349:SF64">
    <property type="entry name" value="PROPHAGE INTEGRASE INTD-RELATED"/>
    <property type="match status" value="1"/>
</dbReference>
<dbReference type="Pfam" id="PF14657">
    <property type="entry name" value="Arm-DNA-bind_4"/>
    <property type="match status" value="1"/>
</dbReference>
<evidence type="ECO:0000256" key="4">
    <source>
        <dbReference type="ARBA" id="ARBA00023172"/>
    </source>
</evidence>
<dbReference type="InterPro" id="IPR002104">
    <property type="entry name" value="Integrase_catalytic"/>
</dbReference>
<evidence type="ECO:0000256" key="1">
    <source>
        <dbReference type="ARBA" id="ARBA00008857"/>
    </source>
</evidence>
<dbReference type="PANTHER" id="PTHR30349">
    <property type="entry name" value="PHAGE INTEGRASE-RELATED"/>
    <property type="match status" value="1"/>
</dbReference>
<dbReference type="InterPro" id="IPR028259">
    <property type="entry name" value="AP2-like_int_N"/>
</dbReference>
<reference evidence="6" key="2">
    <citation type="submission" date="2021-11" db="EMBL/GenBank/DDBJ databases">
        <authorList>
            <person name="Gilroy R."/>
        </authorList>
    </citation>
    <scope>NUCLEOTIDE SEQUENCE</scope>
    <source>
        <strain evidence="6">150</strain>
    </source>
</reference>
<dbReference type="CDD" id="cd01189">
    <property type="entry name" value="INT_ICEBs1_C_like"/>
    <property type="match status" value="1"/>
</dbReference>
<dbReference type="InterPro" id="IPR013762">
    <property type="entry name" value="Integrase-like_cat_sf"/>
</dbReference>
<gene>
    <name evidence="6" type="ORF">K8V42_08620</name>
</gene>
<feature type="domain" description="Tyr recombinase" evidence="5">
    <location>
        <begin position="169"/>
        <end position="371"/>
    </location>
</feature>
<evidence type="ECO:0000259" key="5">
    <source>
        <dbReference type="PROSITE" id="PS51898"/>
    </source>
</evidence>
<reference evidence="6" key="1">
    <citation type="journal article" date="2021" name="PeerJ">
        <title>Extensive microbial diversity within the chicken gut microbiome revealed by metagenomics and culture.</title>
        <authorList>
            <person name="Gilroy R."/>
            <person name="Ravi A."/>
            <person name="Getino M."/>
            <person name="Pursley I."/>
            <person name="Horton D.L."/>
            <person name="Alikhan N.F."/>
            <person name="Baker D."/>
            <person name="Gharbi K."/>
            <person name="Hall N."/>
            <person name="Watson M."/>
            <person name="Adriaenssens E.M."/>
            <person name="Foster-Nyarko E."/>
            <person name="Jarju S."/>
            <person name="Secka A."/>
            <person name="Antonio M."/>
            <person name="Oren A."/>
            <person name="Chaudhuri R.R."/>
            <person name="La Ragione R."/>
            <person name="Hildebrand F."/>
            <person name="Pallen M.J."/>
        </authorList>
    </citation>
    <scope>NUCLEOTIDE SEQUENCE</scope>
    <source>
        <strain evidence="6">150</strain>
    </source>
</reference>
<dbReference type="InterPro" id="IPR050090">
    <property type="entry name" value="Tyrosine_recombinase_XerCD"/>
</dbReference>
<protein>
    <submittedName>
        <fullName evidence="6">Site-specific integrase</fullName>
    </submittedName>
</protein>
<keyword evidence="3" id="KW-0238">DNA-binding</keyword>
<dbReference type="GO" id="GO:0003677">
    <property type="term" value="F:DNA binding"/>
    <property type="evidence" value="ECO:0007669"/>
    <property type="project" value="UniProtKB-KW"/>
</dbReference>
<comment type="caution">
    <text evidence="6">The sequence shown here is derived from an EMBL/GenBank/DDBJ whole genome shotgun (WGS) entry which is preliminary data.</text>
</comment>
<dbReference type="GO" id="GO:0015074">
    <property type="term" value="P:DNA integration"/>
    <property type="evidence" value="ECO:0007669"/>
    <property type="project" value="UniProtKB-KW"/>
</dbReference>
<dbReference type="Gene3D" id="1.10.443.10">
    <property type="entry name" value="Intergrase catalytic core"/>
    <property type="match status" value="1"/>
</dbReference>
<evidence type="ECO:0000313" key="7">
    <source>
        <dbReference type="Proteomes" id="UP000813384"/>
    </source>
</evidence>
<dbReference type="InterPro" id="IPR011010">
    <property type="entry name" value="DNA_brk_join_enz"/>
</dbReference>
<name>A0A9E4DT68_9ENTE</name>
<sequence length="379" mass="44272">MATFTQYTKKNGTKAWQYQTYLGIDEVTGKKKYTTRRGFISKKSAQLALNKLLLDVEENGFNKIKVSTFEELYERWLKLYENKVKPSTFYNTDNMMQTVILPKFGKLRLDKITVSYCQSVLNEWHENYRSFGQYKIKLNLVLDFAVSLELMDSNPMKKTQMPRKAEKEKKDNFYTREELLDFLTLTKKDIDPKKHVFFYLLAFTGMRVSEALALQWQDIDFFNKTVTVAKTVAKVKSGIIVQTPKTKSSARVLDVDTQTIQVLKSWQSQQRELYFKRGFNTNSPEQFLFTTFGNRLINSSAVAAWLELLYREHTHLKKITPHGLRHTHCSLLFTAGVSIKEVQQRLGHTDIHTTMNIYAHVMPEQKKEVADKFAQFMNL</sequence>
<dbReference type="SUPFAM" id="SSF56349">
    <property type="entry name" value="DNA breaking-rejoining enzymes"/>
    <property type="match status" value="1"/>
</dbReference>
<dbReference type="InterPro" id="IPR004107">
    <property type="entry name" value="Integrase_SAM-like_N"/>
</dbReference>
<evidence type="ECO:0000256" key="3">
    <source>
        <dbReference type="ARBA" id="ARBA00023125"/>
    </source>
</evidence>
<keyword evidence="4" id="KW-0233">DNA recombination</keyword>
<dbReference type="Pfam" id="PF00589">
    <property type="entry name" value="Phage_integrase"/>
    <property type="match status" value="1"/>
</dbReference>
<evidence type="ECO:0000313" key="6">
    <source>
        <dbReference type="EMBL" id="MCC9274335.1"/>
    </source>
</evidence>
<dbReference type="EMBL" id="JAJJVO010000129">
    <property type="protein sequence ID" value="MCC9274335.1"/>
    <property type="molecule type" value="Genomic_DNA"/>
</dbReference>
<evidence type="ECO:0000256" key="2">
    <source>
        <dbReference type="ARBA" id="ARBA00022908"/>
    </source>
</evidence>
<dbReference type="AlphaFoldDB" id="A0A9E4DT68"/>
<keyword evidence="2" id="KW-0229">DNA integration</keyword>
<dbReference type="Proteomes" id="UP000813384">
    <property type="component" value="Unassembled WGS sequence"/>
</dbReference>
<dbReference type="Gene3D" id="1.10.150.130">
    <property type="match status" value="1"/>
</dbReference>
<dbReference type="GO" id="GO:0006310">
    <property type="term" value="P:DNA recombination"/>
    <property type="evidence" value="ECO:0007669"/>
    <property type="project" value="UniProtKB-KW"/>
</dbReference>
<comment type="similarity">
    <text evidence="1">Belongs to the 'phage' integrase family.</text>
</comment>
<accession>A0A9E4DT68</accession>
<dbReference type="Pfam" id="PF14659">
    <property type="entry name" value="Phage_int_SAM_3"/>
    <property type="match status" value="1"/>
</dbReference>